<dbReference type="AlphaFoldDB" id="A0A9X8RF33"/>
<sequence length="48" mass="5196">MKAVSKGAYSLFFHFFMSFKSGGIGKTILSIVSINTKLVWGIILDGKG</sequence>
<proteinExistence type="predicted"/>
<gene>
    <name evidence="1" type="ORF">SAMN05878482_1195</name>
</gene>
<name>A0A9X8RF33_9BACI</name>
<comment type="caution">
    <text evidence="1">The sequence shown here is derived from an EMBL/GenBank/DDBJ whole genome shotgun (WGS) entry which is preliminary data.</text>
</comment>
<dbReference type="EMBL" id="FTMX01000019">
    <property type="protein sequence ID" value="SIS13897.1"/>
    <property type="molecule type" value="Genomic_DNA"/>
</dbReference>
<protein>
    <submittedName>
        <fullName evidence="1">Uncharacterized protein</fullName>
    </submittedName>
</protein>
<organism evidence="1 2">
    <name type="scientific">Peribacillus simplex</name>
    <dbReference type="NCBI Taxonomy" id="1478"/>
    <lineage>
        <taxon>Bacteria</taxon>
        <taxon>Bacillati</taxon>
        <taxon>Bacillota</taxon>
        <taxon>Bacilli</taxon>
        <taxon>Bacillales</taxon>
        <taxon>Bacillaceae</taxon>
        <taxon>Peribacillus</taxon>
    </lineage>
</organism>
<reference evidence="1 2" key="1">
    <citation type="submission" date="2017-01" db="EMBL/GenBank/DDBJ databases">
        <authorList>
            <person name="Varghese N."/>
            <person name="Submissions S."/>
        </authorList>
    </citation>
    <scope>NUCLEOTIDE SEQUENCE [LARGE SCALE GENOMIC DNA]</scope>
    <source>
        <strain evidence="1 2">RUG2-6</strain>
    </source>
</reference>
<evidence type="ECO:0000313" key="1">
    <source>
        <dbReference type="EMBL" id="SIS13897.1"/>
    </source>
</evidence>
<accession>A0A9X8RF33</accession>
<evidence type="ECO:0000313" key="2">
    <source>
        <dbReference type="Proteomes" id="UP000185829"/>
    </source>
</evidence>
<dbReference type="Proteomes" id="UP000185829">
    <property type="component" value="Unassembled WGS sequence"/>
</dbReference>